<reference evidence="1 2" key="1">
    <citation type="submission" date="2019-08" db="EMBL/GenBank/DDBJ databases">
        <title>Deep-cultivation of Planctomycetes and their phenomic and genomic characterization uncovers novel biology.</title>
        <authorList>
            <person name="Wiegand S."/>
            <person name="Jogler M."/>
            <person name="Boedeker C."/>
            <person name="Pinto D."/>
            <person name="Vollmers J."/>
            <person name="Rivas-Marin E."/>
            <person name="Kohn T."/>
            <person name="Peeters S.H."/>
            <person name="Heuer A."/>
            <person name="Rast P."/>
            <person name="Oberbeckmann S."/>
            <person name="Bunk B."/>
            <person name="Jeske O."/>
            <person name="Meyerdierks A."/>
            <person name="Storesund J.E."/>
            <person name="Kallscheuer N."/>
            <person name="Luecker S."/>
            <person name="Lage O.M."/>
            <person name="Pohl T."/>
            <person name="Merkel B.J."/>
            <person name="Hornburger P."/>
            <person name="Mueller R.-W."/>
            <person name="Bruemmer F."/>
            <person name="Labrenz M."/>
            <person name="Spormann A.M."/>
            <person name="Op den Camp H."/>
            <person name="Overmann J."/>
            <person name="Amann R."/>
            <person name="Jetten M.S.M."/>
            <person name="Mascher T."/>
            <person name="Medema M.H."/>
            <person name="Devos D.P."/>
            <person name="Kaster A.-K."/>
            <person name="Ovreas L."/>
            <person name="Rohde M."/>
            <person name="Galperin M.Y."/>
            <person name="Jogler C."/>
        </authorList>
    </citation>
    <scope>NUCLEOTIDE SEQUENCE [LARGE SCALE GENOMIC DNA]</scope>
    <source>
        <strain evidence="1 2">UC8</strain>
    </source>
</reference>
<accession>A0A5B9QN43</accession>
<name>A0A5B9QN43_9BACT</name>
<organism evidence="1 2">
    <name type="scientific">Roseimaritima ulvae</name>
    <dbReference type="NCBI Taxonomy" id="980254"/>
    <lineage>
        <taxon>Bacteria</taxon>
        <taxon>Pseudomonadati</taxon>
        <taxon>Planctomycetota</taxon>
        <taxon>Planctomycetia</taxon>
        <taxon>Pirellulales</taxon>
        <taxon>Pirellulaceae</taxon>
        <taxon>Roseimaritima</taxon>
    </lineage>
</organism>
<evidence type="ECO:0000313" key="2">
    <source>
        <dbReference type="Proteomes" id="UP000325286"/>
    </source>
</evidence>
<protein>
    <submittedName>
        <fullName evidence="1">D-inositol 3-phosphate glycosyltransferase</fullName>
        <ecNumber evidence="1">2.4.1.250</ecNumber>
    </submittedName>
</protein>
<dbReference type="SUPFAM" id="SSF53756">
    <property type="entry name" value="UDP-Glycosyltransferase/glycogen phosphorylase"/>
    <property type="match status" value="1"/>
</dbReference>
<dbReference type="KEGG" id="rul:UC8_24300"/>
<dbReference type="GO" id="GO:0102710">
    <property type="term" value="F:D-inositol-3-phosphate glycosyltransferase activity"/>
    <property type="evidence" value="ECO:0007669"/>
    <property type="project" value="UniProtKB-EC"/>
</dbReference>
<dbReference type="CDD" id="cd03801">
    <property type="entry name" value="GT4_PimA-like"/>
    <property type="match status" value="1"/>
</dbReference>
<dbReference type="Pfam" id="PF13692">
    <property type="entry name" value="Glyco_trans_1_4"/>
    <property type="match status" value="1"/>
</dbReference>
<proteinExistence type="predicted"/>
<sequence>MLACSCGRSYPSRLALPITCVCGELAGIKTPDVDVRSIRRPICDGCQHRKPRDRCGLLPEGRNYIEGAKGLPNPNAYCPDHEWAGPFVRGRVGFLSECYMPVGGTEVWHQTLLPRLRDVVGFVSFNGAMTRGDLAKLPCTTGIGLEAARQLAWCVDVLVVWGLGSQLSEILTRATPKVVVVNHFDDRADWNNRLLQEAEPHADRFVHLCKSGRNVCGTDACYIPNAPAPERIQADQPRHLIRQELGVLPEQRMLVSISRLAPEKRLDVLIRAANQLPANYRFVLAGTGNDSAYEGYLRGLAGNRVQFVGSVEHPGRLLRAADSFVSASACEGYGLSAAEAMLAGVPVVSTPVGLLEDSPELARLVPINGTATDWVTAIHTDFANPQAQRRRANIAQRKIDRVQAFAESWQHLIDEVAR</sequence>
<dbReference type="EC" id="2.4.1.250" evidence="1"/>
<dbReference type="Proteomes" id="UP000325286">
    <property type="component" value="Chromosome"/>
</dbReference>
<dbReference type="PANTHER" id="PTHR12526:SF636">
    <property type="entry name" value="BLL3647 PROTEIN"/>
    <property type="match status" value="1"/>
</dbReference>
<keyword evidence="1" id="KW-0328">Glycosyltransferase</keyword>
<gene>
    <name evidence="1" type="primary">mshA_1</name>
    <name evidence="1" type="ORF">UC8_24300</name>
</gene>
<keyword evidence="2" id="KW-1185">Reference proteome</keyword>
<dbReference type="EMBL" id="CP042914">
    <property type="protein sequence ID" value="QEG40418.1"/>
    <property type="molecule type" value="Genomic_DNA"/>
</dbReference>
<dbReference type="PANTHER" id="PTHR12526">
    <property type="entry name" value="GLYCOSYLTRANSFERASE"/>
    <property type="match status" value="1"/>
</dbReference>
<evidence type="ECO:0000313" key="1">
    <source>
        <dbReference type="EMBL" id="QEG40418.1"/>
    </source>
</evidence>
<keyword evidence="1" id="KW-0808">Transferase</keyword>
<dbReference type="AlphaFoldDB" id="A0A5B9QN43"/>
<dbReference type="Gene3D" id="3.40.50.2000">
    <property type="entry name" value="Glycogen Phosphorylase B"/>
    <property type="match status" value="1"/>
</dbReference>